<proteinExistence type="predicted"/>
<reference evidence="1 2" key="1">
    <citation type="submission" date="2019-04" db="EMBL/GenBank/DDBJ databases">
        <title>Friends and foes A comparative genomics study of 23 Aspergillus species from section Flavi.</title>
        <authorList>
            <consortium name="DOE Joint Genome Institute"/>
            <person name="Kjaerbolling I."/>
            <person name="Vesth T."/>
            <person name="Frisvad J.C."/>
            <person name="Nybo J.L."/>
            <person name="Theobald S."/>
            <person name="Kildgaard S."/>
            <person name="Isbrandt T."/>
            <person name="Kuo A."/>
            <person name="Sato A."/>
            <person name="Lyhne E.K."/>
            <person name="Kogle M.E."/>
            <person name="Wiebenga A."/>
            <person name="Kun R.S."/>
            <person name="Lubbers R.J."/>
            <person name="Makela M.R."/>
            <person name="Barry K."/>
            <person name="Chovatia M."/>
            <person name="Clum A."/>
            <person name="Daum C."/>
            <person name="Haridas S."/>
            <person name="He G."/>
            <person name="LaButti K."/>
            <person name="Lipzen A."/>
            <person name="Mondo S."/>
            <person name="Riley R."/>
            <person name="Salamov A."/>
            <person name="Simmons B.A."/>
            <person name="Magnuson J.K."/>
            <person name="Henrissat B."/>
            <person name="Mortensen U.H."/>
            <person name="Larsen T.O."/>
            <person name="Devries R.P."/>
            <person name="Grigoriev I.V."/>
            <person name="Machida M."/>
            <person name="Baker S.E."/>
            <person name="Andersen M.R."/>
        </authorList>
    </citation>
    <scope>NUCLEOTIDE SEQUENCE [LARGE SCALE GENOMIC DNA]</scope>
    <source>
        <strain evidence="1 2">CBS 117625</strain>
    </source>
</reference>
<organism evidence="1 2">
    <name type="scientific">Aspergillus pseudotamarii</name>
    <dbReference type="NCBI Taxonomy" id="132259"/>
    <lineage>
        <taxon>Eukaryota</taxon>
        <taxon>Fungi</taxon>
        <taxon>Dikarya</taxon>
        <taxon>Ascomycota</taxon>
        <taxon>Pezizomycotina</taxon>
        <taxon>Eurotiomycetes</taxon>
        <taxon>Eurotiomycetidae</taxon>
        <taxon>Eurotiales</taxon>
        <taxon>Aspergillaceae</taxon>
        <taxon>Aspergillus</taxon>
        <taxon>Aspergillus subgen. Circumdati</taxon>
    </lineage>
</organism>
<accession>A0A5N6SFE3</accession>
<dbReference type="EMBL" id="ML743633">
    <property type="protein sequence ID" value="KAE8132430.1"/>
    <property type="molecule type" value="Genomic_DNA"/>
</dbReference>
<evidence type="ECO:0000313" key="2">
    <source>
        <dbReference type="Proteomes" id="UP000325672"/>
    </source>
</evidence>
<gene>
    <name evidence="1" type="ORF">BDV38DRAFT_297017</name>
</gene>
<dbReference type="Proteomes" id="UP000325672">
    <property type="component" value="Unassembled WGS sequence"/>
</dbReference>
<evidence type="ECO:0000313" key="1">
    <source>
        <dbReference type="EMBL" id="KAE8132430.1"/>
    </source>
</evidence>
<keyword evidence="2" id="KW-1185">Reference proteome</keyword>
<dbReference type="RefSeq" id="XP_031908493.1">
    <property type="nucleotide sequence ID" value="XM_032063053.1"/>
</dbReference>
<dbReference type="AlphaFoldDB" id="A0A5N6SFE3"/>
<dbReference type="OrthoDB" id="10287325at2759"/>
<name>A0A5N6SFE3_ASPPS</name>
<sequence>MSPRQPYTAEDIIDDVLQGLASLKAFFAYDKTGLVLHMARAAKENPRLGLEVGQKGKHPTLGDLFIRLLTCICWAQRLQQFNTVPFRSTNKTGRIGLAASLSRRYGLEPNHVIRNSFRCGRQLQKIETRVGVENCSIVLLPSLPKLLWLSDKEILRLIDLLSSSFMSTLNDNRRLIEEFREYRRLYNTVSI</sequence>
<protein>
    <submittedName>
        <fullName evidence="1">Uncharacterized protein</fullName>
    </submittedName>
</protein>
<dbReference type="GeneID" id="43647263"/>